<feature type="domain" description="ABC transmembrane type-1" evidence="11">
    <location>
        <begin position="2427"/>
        <end position="2734"/>
    </location>
</feature>
<feature type="region of interest" description="Disordered" evidence="8">
    <location>
        <begin position="3055"/>
        <end position="3078"/>
    </location>
</feature>
<sequence length="3372" mass="360291">MLPSPNGPSSSYTWMSAHTVARGNRGCSEAFPLLPKPGPRASMCRLTQSAPRTESAVPAATTSSSNLSPHVAVSSLLVGDSLKGGGSTFGDGGSGSDGNGSAGGSSDANGGAGGGNGGLAFGAAPASLSELLRIFAYAVRLQSWTSWLLAVVFHLFHLLLILSFWSSPILYRSTVFSQSMAKSLLEAQSVRQHRRGSDGCSNNGRTRLSAAAGKGPSGAEAAALLRSSELPAPVSVESVWAIHDSVFFLEEGHAVMPTAIASSFSSLGGKNHHGGTTRSTSYAGRDVRDSDNADHSTDNDAIDSMSQGKPRGSPHTCILSHKPGGDAGRRGGAQKTVVSATAVSTLREATGAAAIGQSNQLRPTVSWDSCSKDEDRHRAAATSDGPGLLRWFAGSPPVAPEHTLSQRKNLSHGLVALSQIIDAWAASPLYSSPLALALLYHLYGVACVILLLTVTDGMLTGHFSALRLCIALAELLWYIRHGAHAFLIYCWMLVLSHWPHRTMCSADDAAFLQQGTPYAVVTKRRGQVSMFWFYRAALAVDGGAEGGGGHGGAGKLLVDEINLPYYLYDQVWYLKPLAEGIEVFYVCLLLLCLVKDFHRVLDAVVGVRELMEPEGCVRCPLCGELMALYEQRSLLRANSIYELARGCISWSGWRMRWWWRWLRSPVQGSCSDHRVPTPPLPSPLWRWLLPARLGGGPLKTPLAVSATAGAPTDDGDASLTPGMGDETTFTLAEILEDVEFYEQSAVRRSAAAPQDTTTEATAHLTQWLRAMPCAARSPIVRVQDGEHSRSRARNGGFSAEQDEENAAATAGALALGLSASSSSEECVSAGLVTVAPAAAPATPDMGAATAPAHGALTAFAKAGPPNPSPTHLVASSISASPTRRRHGRRSQDRLQRSLNSSQQSMTPRKRLQRRTRFTEEVLYWNRATRHVHHRCPRLYLDAQEATDDEDDDGSDGGSASCECSSEASSATSSTAATPTSGSLTRPATTASARAHAVNPLTAVDCANFHQGVLHRSLSPRAGPGGRSAGTGRFYMPQLSPELDEPSRVQEKRPQQQSQQCTASHQGTSAAGDSTHQRNDRIIGPDFSEAPSKLFAQGPPPQSAAKHIVERGLYDPNKAGEDEFRPGNAFQSYDRAGYLSRLTHSWLNPLLKFGLLEPTLLRQERFLPSLPEELLSLDNIAMPAWRLWVYRKVWFAAYVAKPGELLIPGNEAMNRAEEELMSLAHLHEADRSESGEETESLDGRQTAVMLGHTSFKQAAKFRPQRPRRCWQESLLWALSAPVRCILVTLFYHVYIGTSRTVRRTRRRLARELLKDRLSTAAENLYDPNGYQTVESSEAIEEATWALTEVASSCGSSAAAPSVGSALPTHMRRQLALSDVSLYYLFLEHRCGRRFLLVAAPLLLLSELLTVAVVPVLELLTMCLQRVDSDMVPHRREAPSDQSSVTEALLCANLLGVLLLLQGVVHSAYVGQAQQAAMEARTCVCAVVLEKTLALPLAQRTFTEAEVVALATEEAMRVATCLRSLHLTWSCPLRVALLLLLLANYVGWVAAAVAGAGSLLTVPLLRHSSREVRQRRHEARETAAPRIALLQRALRHIRKVKAMLLEGRLAHWLRKARATEASRAEAVAMAEGTAGMLAGGVECLLMVAALGAECVLSAKELRDMDVLVPALAIFVLLTMPLLEVPALFSVVARGFLAMKRIEAYLRQRPDEFAGTWVDLTSFTATQQQLRVENPGSTLLNYRRGSVVCRNSFFTWQHDLTEEPPSALLRDVDFCIRPGQLVVVQGSMGAGKSTLLLSILGEVNLFVSSGCSTNGSSTGYRSEKTLSVVSATEAAALAPVYTGGAPGAVGDGNRRDPGPAAAAACPPAFPTPPSNSISLADAAALGIFVASPMDSAEARRCVSAEQTLSAVPGADAAAAQRALAGIASTAAAAAAAAKTFMAAGGASPGGYARSEASKLSARSLADDRASVCSVTTKNASQLSPTGLEGDDSSTGGFLVFGSCAYCAEVPWLQNDTIRANIVPGGGPVLERWYCTVLRACALSAEVTALPHGDATVIGERGELLSLSMRCRIAIARAVYSKSHVYLMDSVLSPLEPPIQEHIIREVFHRLLRKKTIVLASNVGLRSLRPHRVFSVVNGVVREDTDLYTAVSSLHARGDEDDEEALMQRQASDCGGTAADDDDGGLLKRDSSASQAMTPPLPALYAEEFEEPQEAAEAETLVKVFVDDPAVAATTVLFDGDAGFGPRDPRLLGELVDRLDAGISGDDVSLAGSALLAGAEGGLGNSAALRPSRSRSSCPRLPRRCETGRSGAASGAETPPKEVPLPGTVTTNVASCQPSLYLKAPTAAPSHPAADPGAPLHGVNVDGTGCASDCSEQGSSASAGSGSNSTCSNDRCMSSHYAQLLRREPPLHRRHRLFLFIFLRFMDGQVAWVLLTALLQQGISLCVDIWTAAWLAVMAAHTTRSAVSATRAAVVGRSFSSRVAEQLYTWAAVSDLAFVGVLSALCLLAMLLTLLRARAVYVGAYGTMHFIYNQIACRVLHSPASYFDSRIIALVTRVLRDDGEVAEYRALSTAETLLSCGAQMVLVALWNAFVNPVFILLLPMAVSIFYHISQRHAVVLREVRRLELGSVNGMTNILREVYEGAPTVRCMALQDRLREEFCRALDTANTASMVAYLTDCWVELRLHVLATLAVYIAATVGVIFTFSYSHPSFTAVAVIACLRAGPVLTVMCRSLGAFTAKEWISVQRLMSLWGAPQEPLALVGEADLYTYSHVRRKATGPFVLEGGDDAPLLKNVRSPTASPMMGQEVRSRQREARQDAKAERCRLRHEQQNRQRLRRQQLGPAGGEDGLAESHAPASLSVFTDDSSPSSSSRERRATGAPGDSCATTLPLLELINVSARYRATLPYVLRHVNLAVFPGERLGVVGHAGQGKRSIFNVLLRLVDVIEGGGVFVDGEDAARIPYPILRSWFGLLSQEPLLVQGSWRSNLLLGYHFAHCMLMDGANGGADHLFLPTTTLACQQLQADARPTSRAAAAVTAQLAAAAGEREPLLQRGATAHTRGGTGAAAGPEDSRASVSAAENSYGSIDSAQPYMQAGGGERAHVGFMHTTADFAFRDQRRTSEDGGSRGGDCGVASMAGAAARRLRDSLTSFQRCLRRRNNSGYNEHILPGSAGGGDGRRRCRSSCDTASNESHPHHLHGHAVKGLRQPVEDAVLWEALRAVGLDAAVELSGGLDAPLVGDDLAETGLTDSQCRLLCLARVVLRRPPIVLLEDAVHSGAEAQTDFAIHRVLANELRESTVLIIAHRMSTLLNLCTRVVAVQGGTLMPIADLGPTLASAVTADAPGAGDGTRYAAAMRPATAVLNPVVLKQLSDHLE</sequence>
<dbReference type="CDD" id="cd00267">
    <property type="entry name" value="ABC_ATPase"/>
    <property type="match status" value="1"/>
</dbReference>
<keyword evidence="6 9" id="KW-1133">Transmembrane helix</keyword>
<dbReference type="SUPFAM" id="SSF52540">
    <property type="entry name" value="P-loop containing nucleoside triphosphate hydrolases"/>
    <property type="match status" value="2"/>
</dbReference>
<dbReference type="PROSITE" id="PS50893">
    <property type="entry name" value="ABC_TRANSPORTER_2"/>
    <property type="match status" value="2"/>
</dbReference>
<comment type="subcellular location">
    <subcellularLocation>
        <location evidence="1">Membrane</location>
    </subcellularLocation>
</comment>
<gene>
    <name evidence="12" type="ORF">LDBPK_241510</name>
</gene>
<evidence type="ECO:0000256" key="9">
    <source>
        <dbReference type="SAM" id="Phobius"/>
    </source>
</evidence>
<keyword evidence="2" id="KW-0813">Transport</keyword>
<dbReference type="GO" id="GO:0140359">
    <property type="term" value="F:ABC-type transporter activity"/>
    <property type="evidence" value="ECO:0007669"/>
    <property type="project" value="InterPro"/>
</dbReference>
<evidence type="ECO:0000256" key="8">
    <source>
        <dbReference type="SAM" id="MobiDB-lite"/>
    </source>
</evidence>
<feature type="transmembrane region" description="Helical" evidence="9">
    <location>
        <begin position="1273"/>
        <end position="1296"/>
    </location>
</feature>
<feature type="compositionally biased region" description="Basic and acidic residues" evidence="8">
    <location>
        <begin position="285"/>
        <end position="298"/>
    </location>
</feature>
<dbReference type="RefSeq" id="XP_003861242.1">
    <property type="nucleotide sequence ID" value="XM_003861194.1"/>
</dbReference>
<dbReference type="Gene3D" id="3.40.50.300">
    <property type="entry name" value="P-loop containing nucleotide triphosphate hydrolases"/>
    <property type="match status" value="4"/>
</dbReference>
<dbReference type="InterPro" id="IPR003439">
    <property type="entry name" value="ABC_transporter-like_ATP-bd"/>
</dbReference>
<dbReference type="OMA" id="GSCAYCA"/>
<dbReference type="VEuPathDB" id="TriTrypDB:LdBPK_241510.1"/>
<feature type="transmembrane region" description="Helical" evidence="9">
    <location>
        <begin position="1533"/>
        <end position="1563"/>
    </location>
</feature>
<feature type="transmembrane region" description="Helical" evidence="9">
    <location>
        <begin position="2483"/>
        <end position="2508"/>
    </location>
</feature>
<dbReference type="Proteomes" id="UP000008980">
    <property type="component" value="Chromosome 24"/>
</dbReference>
<dbReference type="InterPro" id="IPR011527">
    <property type="entry name" value="ABC1_TM_dom"/>
</dbReference>
<feature type="region of interest" description="Disordered" evidence="8">
    <location>
        <begin position="2278"/>
        <end position="2323"/>
    </location>
</feature>
<feature type="transmembrane region" description="Helical" evidence="9">
    <location>
        <begin position="2682"/>
        <end position="2702"/>
    </location>
</feature>
<dbReference type="Pfam" id="PF00005">
    <property type="entry name" value="ABC_tran"/>
    <property type="match status" value="1"/>
</dbReference>
<feature type="compositionally biased region" description="Gly residues" evidence="8">
    <location>
        <begin position="88"/>
        <end position="103"/>
    </location>
</feature>
<organism evidence="12 13">
    <name type="scientific">Leishmania donovani</name>
    <dbReference type="NCBI Taxonomy" id="5661"/>
    <lineage>
        <taxon>Eukaryota</taxon>
        <taxon>Discoba</taxon>
        <taxon>Euglenozoa</taxon>
        <taxon>Kinetoplastea</taxon>
        <taxon>Metakinetoplastina</taxon>
        <taxon>Trypanosomatida</taxon>
        <taxon>Trypanosomatidae</taxon>
        <taxon>Leishmaniinae</taxon>
        <taxon>Leishmania</taxon>
    </lineage>
</organism>
<dbReference type="InterPro" id="IPR003593">
    <property type="entry name" value="AAA+_ATPase"/>
</dbReference>
<feature type="transmembrane region" description="Helical" evidence="9">
    <location>
        <begin position="2589"/>
        <end position="2608"/>
    </location>
</feature>
<accession>E9BH14</accession>
<reference evidence="13" key="2">
    <citation type="submission" date="2011-02" db="EMBL/GenBank/DDBJ databases">
        <title>Whole genome sequencing of Leishmania donovani clinical lines reveals dynamic variation related to drug resistance.</title>
        <authorList>
            <person name="Downing T."/>
            <person name="Imamura H."/>
            <person name="Sanders M."/>
            <person name="Decuypere S."/>
            <person name="Hertz-Fowler C."/>
            <person name="Clark T.G."/>
            <person name="Rijal S."/>
            <person name="Sundar S."/>
            <person name="Quail M.A."/>
            <person name="De Doncker S."/>
            <person name="Maes I."/>
            <person name="Vanaerschot M."/>
            <person name="Stark O."/>
            <person name="Schonian G."/>
            <person name="Dujardin J.C."/>
            <person name="Berriman M."/>
        </authorList>
    </citation>
    <scope>NUCLEOTIDE SEQUENCE [LARGE SCALE GENOMIC DNA]</scope>
    <source>
        <strain evidence="13">BPK282A1</strain>
    </source>
</reference>
<feature type="region of interest" description="Disordered" evidence="8">
    <location>
        <begin position="780"/>
        <end position="804"/>
    </location>
</feature>
<evidence type="ECO:0000256" key="5">
    <source>
        <dbReference type="ARBA" id="ARBA00022840"/>
    </source>
</evidence>
<dbReference type="PROSITE" id="PS50929">
    <property type="entry name" value="ABC_TM1F"/>
    <property type="match status" value="2"/>
</dbReference>
<evidence type="ECO:0000256" key="1">
    <source>
        <dbReference type="ARBA" id="ARBA00004370"/>
    </source>
</evidence>
<feature type="region of interest" description="Disordered" evidence="8">
    <location>
        <begin position="266"/>
        <end position="317"/>
    </location>
</feature>
<feature type="transmembrane region" description="Helical" evidence="9">
    <location>
        <begin position="147"/>
        <end position="165"/>
    </location>
</feature>
<dbReference type="SMART" id="SM00382">
    <property type="entry name" value="AAA"/>
    <property type="match status" value="2"/>
</dbReference>
<feature type="transmembrane region" description="Helical" evidence="9">
    <location>
        <begin position="1635"/>
        <end position="1656"/>
    </location>
</feature>
<feature type="domain" description="ABC transporter" evidence="10">
    <location>
        <begin position="1744"/>
        <end position="2159"/>
    </location>
</feature>
<dbReference type="InterPro" id="IPR027417">
    <property type="entry name" value="P-loop_NTPase"/>
</dbReference>
<dbReference type="Gene3D" id="1.20.1560.10">
    <property type="entry name" value="ABC transporter type 1, transmembrane domain"/>
    <property type="match status" value="2"/>
</dbReference>
<feature type="transmembrane region" description="Helical" evidence="9">
    <location>
        <begin position="1668"/>
        <end position="1694"/>
    </location>
</feature>
<dbReference type="KEGG" id="ldo:LDBPK_241510"/>
<feature type="domain" description="ABC transmembrane type-1" evidence="11">
    <location>
        <begin position="1452"/>
        <end position="1691"/>
    </location>
</feature>
<feature type="compositionally biased region" description="Basic and acidic residues" evidence="8">
    <location>
        <begin position="1044"/>
        <end position="1053"/>
    </location>
</feature>
<feature type="transmembrane region" description="Helical" evidence="9">
    <location>
        <begin position="2437"/>
        <end position="2457"/>
    </location>
</feature>
<protein>
    <submittedName>
        <fullName evidence="12">Multi drug resistance protein-like</fullName>
    </submittedName>
</protein>
<feature type="transmembrane region" description="Helical" evidence="9">
    <location>
        <begin position="434"/>
        <end position="454"/>
    </location>
</feature>
<keyword evidence="7 9" id="KW-0472">Membrane</keyword>
<feature type="region of interest" description="Disordered" evidence="8">
    <location>
        <begin position="3162"/>
        <end position="3198"/>
    </location>
</feature>
<dbReference type="SUPFAM" id="SSF90123">
    <property type="entry name" value="ABC transporter transmembrane region"/>
    <property type="match status" value="2"/>
</dbReference>
<feature type="compositionally biased region" description="Acidic residues" evidence="8">
    <location>
        <begin position="945"/>
        <end position="954"/>
    </location>
</feature>
<evidence type="ECO:0000256" key="3">
    <source>
        <dbReference type="ARBA" id="ARBA00022692"/>
    </source>
</evidence>
<feature type="compositionally biased region" description="Low complexity" evidence="8">
    <location>
        <begin position="2281"/>
        <end position="2296"/>
    </location>
</feature>
<reference evidence="12 13" key="1">
    <citation type="journal article" date="2011" name="Genome Res.">
        <title>Whole genome sequencing of multiple Leishmania donovani clinical isolates provides insights into population structure and mechanisms of drug resistance.</title>
        <authorList>
            <person name="Downing T."/>
            <person name="Imamura H."/>
            <person name="Decuypere S."/>
            <person name="Clark T.G."/>
            <person name="Coombs G.H."/>
            <person name="Cotton J.A."/>
            <person name="Hilley J.D."/>
            <person name="de Doncker S."/>
            <person name="Maes I."/>
            <person name="Mottram J.C."/>
            <person name="Quail M.A."/>
            <person name="Rijal S."/>
            <person name="Sanders M."/>
            <person name="Schonian G."/>
            <person name="Stark O."/>
            <person name="Sundar S."/>
            <person name="Vanaerschot M."/>
            <person name="Hertz-Fowler C."/>
            <person name="Dujardin J.C."/>
            <person name="Berriman M."/>
        </authorList>
    </citation>
    <scope>NUCLEOTIDE SEQUENCE [LARGE SCALE GENOMIC DNA]</scope>
    <source>
        <strain evidence="12 13">BPK282A1</strain>
    </source>
</reference>
<dbReference type="GO" id="GO:0016020">
    <property type="term" value="C:membrane"/>
    <property type="evidence" value="ECO:0007669"/>
    <property type="project" value="UniProtKB-SubCell"/>
</dbReference>
<dbReference type="PhylomeDB" id="E9BH14"/>
<evidence type="ECO:0000256" key="6">
    <source>
        <dbReference type="ARBA" id="ARBA00022989"/>
    </source>
</evidence>
<dbReference type="EMBL" id="FR799611">
    <property type="protein sequence ID" value="CBZ34540.1"/>
    <property type="molecule type" value="Genomic_DNA"/>
</dbReference>
<feature type="compositionally biased region" description="Polar residues" evidence="8">
    <location>
        <begin position="1060"/>
        <end position="1073"/>
    </location>
</feature>
<dbReference type="Pfam" id="PF00664">
    <property type="entry name" value="ABC_membrane"/>
    <property type="match status" value="2"/>
</dbReference>
<feature type="compositionally biased region" description="Basic and acidic residues" evidence="8">
    <location>
        <begin position="2805"/>
        <end position="2829"/>
    </location>
</feature>
<evidence type="ECO:0000313" key="12">
    <source>
        <dbReference type="EMBL" id="CBZ34540.1"/>
    </source>
</evidence>
<name>E9BH14_LEIDO</name>
<evidence type="ECO:0000256" key="4">
    <source>
        <dbReference type="ARBA" id="ARBA00022741"/>
    </source>
</evidence>
<feature type="region of interest" description="Disordered" evidence="8">
    <location>
        <begin position="88"/>
        <end position="109"/>
    </location>
</feature>
<feature type="compositionally biased region" description="Low complexity" evidence="8">
    <location>
        <begin position="2855"/>
        <end position="2868"/>
    </location>
</feature>
<dbReference type="InterPro" id="IPR036640">
    <property type="entry name" value="ABC1_TM_sf"/>
</dbReference>
<feature type="domain" description="ABC transporter" evidence="10">
    <location>
        <begin position="2889"/>
        <end position="3343"/>
    </location>
</feature>
<keyword evidence="3 9" id="KW-0812">Transmembrane</keyword>
<feature type="region of interest" description="Disordered" evidence="8">
    <location>
        <begin position="945"/>
        <end position="990"/>
    </location>
</feature>
<feature type="region of interest" description="Disordered" evidence="8">
    <location>
        <begin position="2789"/>
        <end position="2879"/>
    </location>
</feature>
<feature type="region of interest" description="Disordered" evidence="8">
    <location>
        <begin position="858"/>
        <end position="913"/>
    </location>
</feature>
<evidence type="ECO:0000256" key="2">
    <source>
        <dbReference type="ARBA" id="ARBA00022448"/>
    </source>
</evidence>
<dbReference type="GO" id="GO:0005524">
    <property type="term" value="F:ATP binding"/>
    <property type="evidence" value="ECO:0007669"/>
    <property type="project" value="UniProtKB-KW"/>
</dbReference>
<evidence type="ECO:0000256" key="7">
    <source>
        <dbReference type="ARBA" id="ARBA00023136"/>
    </source>
</evidence>
<evidence type="ECO:0000313" key="13">
    <source>
        <dbReference type="Proteomes" id="UP000008980"/>
    </source>
</evidence>
<dbReference type="GO" id="GO:0016887">
    <property type="term" value="F:ATP hydrolysis activity"/>
    <property type="evidence" value="ECO:0007669"/>
    <property type="project" value="InterPro"/>
</dbReference>
<dbReference type="InterPro" id="IPR050173">
    <property type="entry name" value="ABC_transporter_C-like"/>
</dbReference>
<feature type="region of interest" description="Disordered" evidence="8">
    <location>
        <begin position="1015"/>
        <end position="1089"/>
    </location>
</feature>
<keyword evidence="4" id="KW-0547">Nucleotide-binding</keyword>
<keyword evidence="5" id="KW-0067">ATP-binding</keyword>
<evidence type="ECO:0000259" key="11">
    <source>
        <dbReference type="PROSITE" id="PS50929"/>
    </source>
</evidence>
<dbReference type="PANTHER" id="PTHR24223:SF273">
    <property type="entry name" value="MULTIDRUG RESISTANCE PROTEIN E"/>
    <property type="match status" value="1"/>
</dbReference>
<feature type="compositionally biased region" description="Low complexity" evidence="8">
    <location>
        <begin position="957"/>
        <end position="982"/>
    </location>
</feature>
<feature type="region of interest" description="Disordered" evidence="8">
    <location>
        <begin position="192"/>
        <end position="214"/>
    </location>
</feature>
<dbReference type="GeneID" id="13391164"/>
<dbReference type="PANTHER" id="PTHR24223">
    <property type="entry name" value="ATP-BINDING CASSETTE SUB-FAMILY C"/>
    <property type="match status" value="1"/>
</dbReference>
<feature type="transmembrane region" description="Helical" evidence="9">
    <location>
        <begin position="1393"/>
        <end position="1415"/>
    </location>
</feature>
<evidence type="ECO:0000259" key="10">
    <source>
        <dbReference type="PROSITE" id="PS50893"/>
    </source>
</evidence>
<proteinExistence type="predicted"/>
<feature type="region of interest" description="Disordered" evidence="8">
    <location>
        <begin position="42"/>
        <end position="66"/>
    </location>
</feature>